<gene>
    <name evidence="2 4" type="primary">sepF</name>
    <name evidence="4" type="ORF">QUW46_01765</name>
</gene>
<reference evidence="5" key="2">
    <citation type="submission" date="2023-06" db="EMBL/GenBank/DDBJ databases">
        <title>Identification and characterization of horizontal gene transfer across gut microbiota members of farm animals based on homology search.</title>
        <authorList>
            <person name="Zeman M."/>
            <person name="Kubasova T."/>
            <person name="Jahodarova E."/>
            <person name="Nykrynova M."/>
            <person name="Rychlik I."/>
        </authorList>
    </citation>
    <scope>NUCLEOTIDE SEQUENCE [LARGE SCALE GENOMIC DNA]</scope>
    <source>
        <strain evidence="5">105_WCHN</strain>
    </source>
</reference>
<dbReference type="HAMAP" id="MF_01197">
    <property type="entry name" value="SepF"/>
    <property type="match status" value="1"/>
</dbReference>
<dbReference type="Pfam" id="PF04472">
    <property type="entry name" value="SepF"/>
    <property type="match status" value="1"/>
</dbReference>
<name>A0ABT7VKQ8_9LACO</name>
<comment type="function">
    <text evidence="1 2">Cell division protein that is part of the divisome complex and is recruited early to the Z-ring. Probably stimulates Z-ring formation, perhaps through the cross-linking of FtsZ protofilaments. Its function overlaps with FtsA.</text>
</comment>
<evidence type="ECO:0000313" key="5">
    <source>
        <dbReference type="Proteomes" id="UP001529423"/>
    </source>
</evidence>
<dbReference type="InterPro" id="IPR007561">
    <property type="entry name" value="Cell_div_SepF/SepF-rel"/>
</dbReference>
<accession>A0ABT7VKQ8</accession>
<comment type="subunit">
    <text evidence="2">Homodimer. Interacts with FtsZ.</text>
</comment>
<comment type="caution">
    <text evidence="4">The sequence shown here is derived from an EMBL/GenBank/DDBJ whole genome shotgun (WGS) entry which is preliminary data.</text>
</comment>
<reference evidence="4 5" key="3">
    <citation type="submission" date="2023-06" db="EMBL/GenBank/DDBJ databases">
        <authorList>
            <person name="Zeman M."/>
            <person name="Kubasova T."/>
            <person name="Jahodarova E."/>
            <person name="Nykrynova M."/>
            <person name="Rychlik I."/>
        </authorList>
    </citation>
    <scope>NUCLEOTIDE SEQUENCE [LARGE SCALE GENOMIC DNA]</scope>
    <source>
        <strain evidence="4 5">105_WCHN</strain>
    </source>
</reference>
<proteinExistence type="inferred from homology"/>
<dbReference type="InterPro" id="IPR023052">
    <property type="entry name" value="Cell_div_SepF"/>
</dbReference>
<reference evidence="4 5" key="1">
    <citation type="submission" date="2023-06" db="EMBL/GenBank/DDBJ databases">
        <title>Identification and characterization of horizontal gene transfer across gut microbiota members of farm animals based on homology search.</title>
        <authorList>
            <person name="Schwarzerova J."/>
            <person name="Nykrynova M."/>
            <person name="Jureckova K."/>
            <person name="Cejkova D."/>
            <person name="Rychlik I."/>
        </authorList>
    </citation>
    <scope>NUCLEOTIDE SEQUENCE [LARGE SCALE GENOMIC DNA]</scope>
    <source>
        <strain evidence="4 5">105_WCHN</strain>
    </source>
</reference>
<comment type="similarity">
    <text evidence="2">Belongs to the SepF family.</text>
</comment>
<protein>
    <recommendedName>
        <fullName evidence="2">Cell division protein SepF</fullName>
    </recommendedName>
</protein>
<keyword evidence="2 4" id="KW-0132">Cell division</keyword>
<comment type="subcellular location">
    <subcellularLocation>
        <location evidence="2">Cytoplasm</location>
    </subcellularLocation>
    <text evidence="2">Localizes to the division site, in a FtsZ-dependent manner.</text>
</comment>
<feature type="region of interest" description="Disordered" evidence="3">
    <location>
        <begin position="24"/>
        <end position="48"/>
    </location>
</feature>
<dbReference type="EMBL" id="JAUDEO010000006">
    <property type="protein sequence ID" value="MDM8333313.1"/>
    <property type="molecule type" value="Genomic_DNA"/>
</dbReference>
<keyword evidence="2" id="KW-0717">Septation</keyword>
<evidence type="ECO:0000256" key="2">
    <source>
        <dbReference type="HAMAP-Rule" id="MF_01197"/>
    </source>
</evidence>
<dbReference type="Proteomes" id="UP001529423">
    <property type="component" value="Unassembled WGS sequence"/>
</dbReference>
<sequence>MAANFLKSLFGDDEAEQDDYYEAQQPAPRNDGTNKVVSFSEGQASHASHRVSQISLYEPRMYADVKQIAAQLLADRAIVVNFTQMDSKAAARMVDFLNGTVFAINGEMKRIGKEIFLCAPNNFEVSGNLSSNLKTEADRFND</sequence>
<keyword evidence="2" id="KW-0131">Cell cycle</keyword>
<feature type="compositionally biased region" description="Polar residues" evidence="3">
    <location>
        <begin position="31"/>
        <end position="48"/>
    </location>
</feature>
<dbReference type="PANTHER" id="PTHR35798:SF1">
    <property type="entry name" value="CELL DIVISION PROTEIN SEPF"/>
    <property type="match status" value="1"/>
</dbReference>
<evidence type="ECO:0000256" key="1">
    <source>
        <dbReference type="ARBA" id="ARBA00044936"/>
    </source>
</evidence>
<keyword evidence="2" id="KW-0963">Cytoplasm</keyword>
<evidence type="ECO:0000256" key="3">
    <source>
        <dbReference type="SAM" id="MobiDB-lite"/>
    </source>
</evidence>
<keyword evidence="5" id="KW-1185">Reference proteome</keyword>
<evidence type="ECO:0000313" key="4">
    <source>
        <dbReference type="EMBL" id="MDM8333313.1"/>
    </source>
</evidence>
<organism evidence="4 5">
    <name type="scientific">Limosilactobacillus panis</name>
    <dbReference type="NCBI Taxonomy" id="47493"/>
    <lineage>
        <taxon>Bacteria</taxon>
        <taxon>Bacillati</taxon>
        <taxon>Bacillota</taxon>
        <taxon>Bacilli</taxon>
        <taxon>Lactobacillales</taxon>
        <taxon>Lactobacillaceae</taxon>
        <taxon>Limosilactobacillus</taxon>
    </lineage>
</organism>
<dbReference type="GO" id="GO:0051301">
    <property type="term" value="P:cell division"/>
    <property type="evidence" value="ECO:0007669"/>
    <property type="project" value="UniProtKB-KW"/>
</dbReference>
<dbReference type="PANTHER" id="PTHR35798">
    <property type="entry name" value="CELL DIVISION PROTEIN SEPF"/>
    <property type="match status" value="1"/>
</dbReference>
<dbReference type="RefSeq" id="WP_289559047.1">
    <property type="nucleotide sequence ID" value="NZ_JAUDEO010000006.1"/>
</dbReference>